<feature type="compositionally biased region" description="Polar residues" evidence="5">
    <location>
        <begin position="24"/>
        <end position="34"/>
    </location>
</feature>
<feature type="transmembrane region" description="Helical" evidence="6">
    <location>
        <begin position="113"/>
        <end position="145"/>
    </location>
</feature>
<evidence type="ECO:0000256" key="1">
    <source>
        <dbReference type="ARBA" id="ARBA00004141"/>
    </source>
</evidence>
<accession>A0ABP8HWM0</accession>
<dbReference type="InterPro" id="IPR019109">
    <property type="entry name" value="MamF_MmsF"/>
</dbReference>
<evidence type="ECO:0000256" key="5">
    <source>
        <dbReference type="SAM" id="MobiDB-lite"/>
    </source>
</evidence>
<keyword evidence="4 6" id="KW-0472">Membrane</keyword>
<feature type="transmembrane region" description="Helical" evidence="6">
    <location>
        <begin position="68"/>
        <end position="93"/>
    </location>
</feature>
<evidence type="ECO:0000256" key="4">
    <source>
        <dbReference type="ARBA" id="ARBA00023136"/>
    </source>
</evidence>
<name>A0ABP8HWM0_9GAMM</name>
<feature type="compositionally biased region" description="Basic and acidic residues" evidence="5">
    <location>
        <begin position="1"/>
        <end position="23"/>
    </location>
</feature>
<feature type="region of interest" description="Disordered" evidence="5">
    <location>
        <begin position="1"/>
        <end position="43"/>
    </location>
</feature>
<comment type="caution">
    <text evidence="7">The sequence shown here is derived from an EMBL/GenBank/DDBJ whole genome shotgun (WGS) entry which is preliminary data.</text>
</comment>
<protein>
    <recommendedName>
        <fullName evidence="9">DUF4870 domain-containing protein</fullName>
    </recommendedName>
</protein>
<keyword evidence="2 6" id="KW-0812">Transmembrane</keyword>
<comment type="subcellular location">
    <subcellularLocation>
        <location evidence="1">Membrane</location>
        <topology evidence="1">Multi-pass membrane protein</topology>
    </subcellularLocation>
</comment>
<proteinExistence type="predicted"/>
<dbReference type="EMBL" id="BAABFU010000001">
    <property type="protein sequence ID" value="GAA4346183.1"/>
    <property type="molecule type" value="Genomic_DNA"/>
</dbReference>
<evidence type="ECO:0000256" key="6">
    <source>
        <dbReference type="SAM" id="Phobius"/>
    </source>
</evidence>
<evidence type="ECO:0000313" key="8">
    <source>
        <dbReference type="Proteomes" id="UP001501294"/>
    </source>
</evidence>
<evidence type="ECO:0000256" key="2">
    <source>
        <dbReference type="ARBA" id="ARBA00022692"/>
    </source>
</evidence>
<organism evidence="7 8">
    <name type="scientific">Kangiella taiwanensis</name>
    <dbReference type="NCBI Taxonomy" id="1079179"/>
    <lineage>
        <taxon>Bacteria</taxon>
        <taxon>Pseudomonadati</taxon>
        <taxon>Pseudomonadota</taxon>
        <taxon>Gammaproteobacteria</taxon>
        <taxon>Kangiellales</taxon>
        <taxon>Kangiellaceae</taxon>
        <taxon>Kangiella</taxon>
    </lineage>
</organism>
<keyword evidence="3 6" id="KW-1133">Transmembrane helix</keyword>
<dbReference type="Proteomes" id="UP001501294">
    <property type="component" value="Unassembled WGS sequence"/>
</dbReference>
<evidence type="ECO:0000313" key="7">
    <source>
        <dbReference type="EMBL" id="GAA4346183.1"/>
    </source>
</evidence>
<evidence type="ECO:0008006" key="9">
    <source>
        <dbReference type="Google" id="ProtNLM"/>
    </source>
</evidence>
<reference evidence="8" key="1">
    <citation type="journal article" date="2019" name="Int. J. Syst. Evol. Microbiol.">
        <title>The Global Catalogue of Microorganisms (GCM) 10K type strain sequencing project: providing services to taxonomists for standard genome sequencing and annotation.</title>
        <authorList>
            <consortium name="The Broad Institute Genomics Platform"/>
            <consortium name="The Broad Institute Genome Sequencing Center for Infectious Disease"/>
            <person name="Wu L."/>
            <person name="Ma J."/>
        </authorList>
    </citation>
    <scope>NUCLEOTIDE SEQUENCE [LARGE SCALE GENOMIC DNA]</scope>
    <source>
        <strain evidence="8">JCM 17727</strain>
    </source>
</reference>
<evidence type="ECO:0000256" key="3">
    <source>
        <dbReference type="ARBA" id="ARBA00022989"/>
    </source>
</evidence>
<keyword evidence="8" id="KW-1185">Reference proteome</keyword>
<sequence length="169" mass="18440">MQMTNEHDKKTSTGSDQEHDKPETSQNESQSRNEAPSGDDNVVEGEAEVIGSKAASPEEKNWAMLSHIAAFVALIPLIPVIGMVLGPLVVWLLKKEDMPLVAQNGVEALNFNISMFIAYCVAIILCFILIGIPILVGLIIFHFIVTILAAIKASEGGVYKYPFSMKLVR</sequence>
<dbReference type="Pfam" id="PF09685">
    <property type="entry name" value="MamF_MmsF"/>
    <property type="match status" value="1"/>
</dbReference>
<gene>
    <name evidence="7" type="ORF">GCM10023150_07320</name>
</gene>